<protein>
    <submittedName>
        <fullName evidence="1">Uncharacterized protein</fullName>
    </submittedName>
</protein>
<gene>
    <name evidence="1" type="ORF">ACM01_03920</name>
</gene>
<sequence length="120" mass="13051">MRHVRRAAAAVTAQRTLTTGLVADSINDPLPVAFDGCRAVALHGNRLLVWPPHADKPVSSRRLAAPQNSVHIREAPRIAVSADRTEATITLRTEGQTDRPHDVHWLVSWRATPSGCPDGL</sequence>
<dbReference type="AlphaFoldDB" id="A0A0J7ZM05"/>
<organism evidence="1 2">
    <name type="scientific">Streptomyces viridochromogenes</name>
    <dbReference type="NCBI Taxonomy" id="1938"/>
    <lineage>
        <taxon>Bacteria</taxon>
        <taxon>Bacillati</taxon>
        <taxon>Actinomycetota</taxon>
        <taxon>Actinomycetes</taxon>
        <taxon>Kitasatosporales</taxon>
        <taxon>Streptomycetaceae</taxon>
        <taxon>Streptomyces</taxon>
    </lineage>
</organism>
<name>A0A0J7ZM05_STRVR</name>
<dbReference type="EMBL" id="LFNT01000002">
    <property type="protein sequence ID" value="KMS76969.1"/>
    <property type="molecule type" value="Genomic_DNA"/>
</dbReference>
<accession>A0A0J7ZM05</accession>
<reference evidence="1 2" key="1">
    <citation type="submission" date="2015-06" db="EMBL/GenBank/DDBJ databases">
        <authorList>
            <person name="Ju K.-S."/>
            <person name="Doroghazi J.R."/>
            <person name="Metcalf W.W."/>
        </authorList>
    </citation>
    <scope>NUCLEOTIDE SEQUENCE [LARGE SCALE GENOMIC DNA]</scope>
    <source>
        <strain evidence="1 2">NRRL 3414</strain>
    </source>
</reference>
<comment type="caution">
    <text evidence="1">The sequence shown here is derived from an EMBL/GenBank/DDBJ whole genome shotgun (WGS) entry which is preliminary data.</text>
</comment>
<dbReference type="Proteomes" id="UP000037432">
    <property type="component" value="Unassembled WGS sequence"/>
</dbReference>
<proteinExistence type="predicted"/>
<dbReference type="RefSeq" id="WP_048579569.1">
    <property type="nucleotide sequence ID" value="NZ_LFNT01000002.1"/>
</dbReference>
<evidence type="ECO:0000313" key="2">
    <source>
        <dbReference type="Proteomes" id="UP000037432"/>
    </source>
</evidence>
<evidence type="ECO:0000313" key="1">
    <source>
        <dbReference type="EMBL" id="KMS76969.1"/>
    </source>
</evidence>